<evidence type="ECO:0000256" key="2">
    <source>
        <dbReference type="SAM" id="Phobius"/>
    </source>
</evidence>
<organism evidence="3 4">
    <name type="scientific">Galerina marginata (strain CBS 339.88)</name>
    <dbReference type="NCBI Taxonomy" id="685588"/>
    <lineage>
        <taxon>Eukaryota</taxon>
        <taxon>Fungi</taxon>
        <taxon>Dikarya</taxon>
        <taxon>Basidiomycota</taxon>
        <taxon>Agaricomycotina</taxon>
        <taxon>Agaricomycetes</taxon>
        <taxon>Agaricomycetidae</taxon>
        <taxon>Agaricales</taxon>
        <taxon>Agaricineae</taxon>
        <taxon>Strophariaceae</taxon>
        <taxon>Galerina</taxon>
    </lineage>
</organism>
<gene>
    <name evidence="3" type="ORF">GALMADRAFT_149049</name>
</gene>
<protein>
    <submittedName>
        <fullName evidence="3">Uncharacterized protein</fullName>
    </submittedName>
</protein>
<keyword evidence="2" id="KW-0472">Membrane</keyword>
<proteinExistence type="predicted"/>
<accession>A0A067SE53</accession>
<evidence type="ECO:0000313" key="3">
    <source>
        <dbReference type="EMBL" id="KDR65033.1"/>
    </source>
</evidence>
<dbReference type="AlphaFoldDB" id="A0A067SE53"/>
<name>A0A067SE53_GALM3</name>
<keyword evidence="4" id="KW-1185">Reference proteome</keyword>
<evidence type="ECO:0000256" key="1">
    <source>
        <dbReference type="SAM" id="MobiDB-lite"/>
    </source>
</evidence>
<reference evidence="4" key="1">
    <citation type="journal article" date="2014" name="Proc. Natl. Acad. Sci. U.S.A.">
        <title>Extensive sampling of basidiomycete genomes demonstrates inadequacy of the white-rot/brown-rot paradigm for wood decay fungi.</title>
        <authorList>
            <person name="Riley R."/>
            <person name="Salamov A.A."/>
            <person name="Brown D.W."/>
            <person name="Nagy L.G."/>
            <person name="Floudas D."/>
            <person name="Held B.W."/>
            <person name="Levasseur A."/>
            <person name="Lombard V."/>
            <person name="Morin E."/>
            <person name="Otillar R."/>
            <person name="Lindquist E.A."/>
            <person name="Sun H."/>
            <person name="LaButti K.M."/>
            <person name="Schmutz J."/>
            <person name="Jabbour D."/>
            <person name="Luo H."/>
            <person name="Baker S.E."/>
            <person name="Pisabarro A.G."/>
            <person name="Walton J.D."/>
            <person name="Blanchette R.A."/>
            <person name="Henrissat B."/>
            <person name="Martin F."/>
            <person name="Cullen D."/>
            <person name="Hibbett D.S."/>
            <person name="Grigoriev I.V."/>
        </authorList>
    </citation>
    <scope>NUCLEOTIDE SEQUENCE [LARGE SCALE GENOMIC DNA]</scope>
    <source>
        <strain evidence="4">CBS 339.88</strain>
    </source>
</reference>
<evidence type="ECO:0000313" key="4">
    <source>
        <dbReference type="Proteomes" id="UP000027222"/>
    </source>
</evidence>
<dbReference type="HOGENOM" id="CLU_1695590_0_0_1"/>
<dbReference type="Proteomes" id="UP000027222">
    <property type="component" value="Unassembled WGS sequence"/>
</dbReference>
<feature type="region of interest" description="Disordered" evidence="1">
    <location>
        <begin position="1"/>
        <end position="37"/>
    </location>
</feature>
<sequence>MAGTPRVCHESGGQGDGENAHITSSLPEGKRGQQGAECVPRECGQGDGENMCNTLSETGVVEAPSVCHKNAVKAMARIMYIISLFRKLKQWRQGAARVAASVTVAVVIISGGGAGAGAMVSPSMFHVNGGLDDEYAPETIFGVAGNRHGCPNDGF</sequence>
<feature type="transmembrane region" description="Helical" evidence="2">
    <location>
        <begin position="95"/>
        <end position="120"/>
    </location>
</feature>
<keyword evidence="2" id="KW-0812">Transmembrane</keyword>
<dbReference type="EMBL" id="KL142564">
    <property type="protein sequence ID" value="KDR65033.1"/>
    <property type="molecule type" value="Genomic_DNA"/>
</dbReference>
<keyword evidence="2" id="KW-1133">Transmembrane helix</keyword>